<evidence type="ECO:0000313" key="1">
    <source>
        <dbReference type="EMBL" id="MDC8015218.1"/>
    </source>
</evidence>
<dbReference type="Proteomes" id="UP001139971">
    <property type="component" value="Unassembled WGS sequence"/>
</dbReference>
<name>A0A9X3YQQ0_9GAMM</name>
<keyword evidence="2" id="KW-1185">Reference proteome</keyword>
<organism evidence="1 2">
    <name type="scientific">Tahibacter soli</name>
    <dbReference type="NCBI Taxonomy" id="2983605"/>
    <lineage>
        <taxon>Bacteria</taxon>
        <taxon>Pseudomonadati</taxon>
        <taxon>Pseudomonadota</taxon>
        <taxon>Gammaproteobacteria</taxon>
        <taxon>Lysobacterales</taxon>
        <taxon>Rhodanobacteraceae</taxon>
        <taxon>Tahibacter</taxon>
    </lineage>
</organism>
<evidence type="ECO:0000313" key="2">
    <source>
        <dbReference type="Proteomes" id="UP001139971"/>
    </source>
</evidence>
<proteinExistence type="predicted"/>
<protein>
    <submittedName>
        <fullName evidence="1">Uncharacterized protein</fullName>
    </submittedName>
</protein>
<sequence>MQKRKIAVVGLGDDATHAFQSMLKILDGRAAAAWELSTPERAEVLMAGAHSNEPAIAHWARTDKPMIAVYEGGSVRPVGTHTLCHPFRVMQLLGVLDDIERALVTPVRTAPPVEQLHPGWAFAESLRRLTRCTATGRLYASASAFGTLFVKDDLSAYFIGADLWPQFTQRHVELSALEGTAERAPEGHARRPVLELAWFSGLNGPAGLAPWLDRRAGHRLRRWPDFGLVRGTRDQLALSAALSQNALTLEQLAQTTRQPQAQVERFLNACSMAGILASAIDATAPAPVAPPPSRFGNLIRGLRQRLGLSE</sequence>
<reference evidence="1" key="1">
    <citation type="submission" date="2023-02" db="EMBL/GenBank/DDBJ databases">
        <title>Tahibacter soli sp. nov. isolated from soil.</title>
        <authorList>
            <person name="Baek J.H."/>
            <person name="Lee J.K."/>
            <person name="Choi D.G."/>
            <person name="Jeon C.O."/>
        </authorList>
    </citation>
    <scope>NUCLEOTIDE SEQUENCE</scope>
    <source>
        <strain evidence="1">BL</strain>
    </source>
</reference>
<dbReference type="RefSeq" id="WP_263544233.1">
    <property type="nucleotide sequence ID" value="NZ_JAOVZO020000020.1"/>
</dbReference>
<accession>A0A9X3YQQ0</accession>
<gene>
    <name evidence="1" type="ORF">OD750_021970</name>
</gene>
<dbReference type="EMBL" id="JAOVZO020000020">
    <property type="protein sequence ID" value="MDC8015218.1"/>
    <property type="molecule type" value="Genomic_DNA"/>
</dbReference>
<comment type="caution">
    <text evidence="1">The sequence shown here is derived from an EMBL/GenBank/DDBJ whole genome shotgun (WGS) entry which is preliminary data.</text>
</comment>
<dbReference type="AlphaFoldDB" id="A0A9X3YQQ0"/>